<organism evidence="1 2">
    <name type="scientific">Candidatus Tagabacteria bacterium CG09_land_8_20_14_0_10_41_14</name>
    <dbReference type="NCBI Taxonomy" id="1975021"/>
    <lineage>
        <taxon>Bacteria</taxon>
        <taxon>Candidatus Tagaibacteriota</taxon>
    </lineage>
</organism>
<protein>
    <recommendedName>
        <fullName evidence="3">Translation elongation factor-like protein</fullName>
    </recommendedName>
</protein>
<evidence type="ECO:0000313" key="2">
    <source>
        <dbReference type="Proteomes" id="UP000230353"/>
    </source>
</evidence>
<accession>A0A2H0WMU8</accession>
<proteinExistence type="predicted"/>
<gene>
    <name evidence="1" type="ORF">COT67_02860</name>
</gene>
<dbReference type="InterPro" id="IPR009000">
    <property type="entry name" value="Transl_B-barrel_sf"/>
</dbReference>
<dbReference type="SUPFAM" id="SSF50447">
    <property type="entry name" value="Translation proteins"/>
    <property type="match status" value="1"/>
</dbReference>
<comment type="caution">
    <text evidence="1">The sequence shown here is derived from an EMBL/GenBank/DDBJ whole genome shotgun (WGS) entry which is preliminary data.</text>
</comment>
<dbReference type="Gene3D" id="2.40.30.10">
    <property type="entry name" value="Translation factors"/>
    <property type="match status" value="1"/>
</dbReference>
<evidence type="ECO:0000313" key="1">
    <source>
        <dbReference type="EMBL" id="PIS13239.1"/>
    </source>
</evidence>
<dbReference type="Proteomes" id="UP000230353">
    <property type="component" value="Unassembled WGS sequence"/>
</dbReference>
<dbReference type="EMBL" id="PEZL01000041">
    <property type="protein sequence ID" value="PIS13239.1"/>
    <property type="molecule type" value="Genomic_DNA"/>
</dbReference>
<sequence length="83" mass="9340">MADVLIGKVTHYYNKAMVVVVKLEKPISTGDTIKIKRGDEEFEQKIESLQIEHEQVAKGKKGDKIAIKVVQPTKEGAEIYKVE</sequence>
<reference evidence="2" key="1">
    <citation type="submission" date="2017-09" db="EMBL/GenBank/DDBJ databases">
        <title>Depth-based differentiation of microbial function through sediment-hosted aquifers and enrichment of novel symbionts in the deep terrestrial subsurface.</title>
        <authorList>
            <person name="Probst A.J."/>
            <person name="Ladd B."/>
            <person name="Jarett J.K."/>
            <person name="Geller-Mcgrath D.E."/>
            <person name="Sieber C.M.K."/>
            <person name="Emerson J.B."/>
            <person name="Anantharaman K."/>
            <person name="Thomas B.C."/>
            <person name="Malmstrom R."/>
            <person name="Stieglmeier M."/>
            <person name="Klingl A."/>
            <person name="Woyke T."/>
            <person name="Ryan C.M."/>
            <person name="Banfield J.F."/>
        </authorList>
    </citation>
    <scope>NUCLEOTIDE SEQUENCE [LARGE SCALE GENOMIC DNA]</scope>
</reference>
<name>A0A2H0WMU8_9BACT</name>
<dbReference type="AlphaFoldDB" id="A0A2H0WMU8"/>
<evidence type="ECO:0008006" key="3">
    <source>
        <dbReference type="Google" id="ProtNLM"/>
    </source>
</evidence>